<feature type="binding site" evidence="4">
    <location>
        <position position="62"/>
    </location>
    <ligand>
        <name>molybdate</name>
        <dbReference type="ChEBI" id="CHEBI:36264"/>
    </ligand>
</feature>
<sequence length="260" mass="29020">MSRPLYAFICFGLICIGACKNHQEQEKLLIAVAGNMALPAKEVVAAYEHQYNTKVNMTISSSGKLTHQILNGAPFDIFISADEQYPQVLQKRGVTSGKPVRYAQGQLVLWTIKEIDSKRPADHVRAVLENGGKLVVPNPDIAPYGRAAVQFLRANGLWEAFEQQFVIADGVSQTNHFIATAGLQAGLTARSSQEMLQGKENGHWFNISPEDYEPIFQSAVLVNRHQSARQKKEAKDFLDFLKDEQVLSILKRYGYLTQDL</sequence>
<keyword evidence="4" id="KW-0500">Molybdenum</keyword>
<dbReference type="Proteomes" id="UP001310022">
    <property type="component" value="Unassembled WGS sequence"/>
</dbReference>
<keyword evidence="6" id="KW-1185">Reference proteome</keyword>
<proteinExistence type="inferred from homology"/>
<evidence type="ECO:0000256" key="3">
    <source>
        <dbReference type="ARBA" id="ARBA00022729"/>
    </source>
</evidence>
<dbReference type="EMBL" id="BQKE01000002">
    <property type="protein sequence ID" value="GJM62780.1"/>
    <property type="molecule type" value="Genomic_DNA"/>
</dbReference>
<evidence type="ECO:0000313" key="5">
    <source>
        <dbReference type="EMBL" id="GJM62780.1"/>
    </source>
</evidence>
<gene>
    <name evidence="5" type="primary">modA</name>
    <name evidence="5" type="ORF">PEDI_33320</name>
</gene>
<comment type="caution">
    <text evidence="5">The sequence shown here is derived from an EMBL/GenBank/DDBJ whole genome shotgun (WGS) entry which is preliminary data.</text>
</comment>
<feature type="binding site" evidence="4">
    <location>
        <position position="171"/>
    </location>
    <ligand>
        <name>molybdate</name>
        <dbReference type="ChEBI" id="CHEBI:36264"/>
    </ligand>
</feature>
<dbReference type="GO" id="GO:0046872">
    <property type="term" value="F:metal ion binding"/>
    <property type="evidence" value="ECO:0007669"/>
    <property type="project" value="UniProtKB-KW"/>
</dbReference>
<name>A0AAN4W2I6_9BACT</name>
<dbReference type="PANTHER" id="PTHR30632:SF14">
    <property type="entry name" value="TUNGSTATE_MOLYBDATE_CHROMATE-BINDING PROTEIN MODA"/>
    <property type="match status" value="1"/>
</dbReference>
<dbReference type="InterPro" id="IPR050682">
    <property type="entry name" value="ModA/WtpA"/>
</dbReference>
<dbReference type="SUPFAM" id="SSF53850">
    <property type="entry name" value="Periplasmic binding protein-like II"/>
    <property type="match status" value="1"/>
</dbReference>
<dbReference type="GO" id="GO:0030973">
    <property type="term" value="F:molybdate ion binding"/>
    <property type="evidence" value="ECO:0007669"/>
    <property type="project" value="TreeGrafter"/>
</dbReference>
<dbReference type="InterPro" id="IPR005950">
    <property type="entry name" value="ModA"/>
</dbReference>
<evidence type="ECO:0000313" key="6">
    <source>
        <dbReference type="Proteomes" id="UP001310022"/>
    </source>
</evidence>
<dbReference type="Pfam" id="PF13531">
    <property type="entry name" value="SBP_bac_11"/>
    <property type="match status" value="1"/>
</dbReference>
<evidence type="ECO:0000256" key="2">
    <source>
        <dbReference type="ARBA" id="ARBA00022723"/>
    </source>
</evidence>
<dbReference type="Gene3D" id="3.40.190.10">
    <property type="entry name" value="Periplasmic binding protein-like II"/>
    <property type="match status" value="2"/>
</dbReference>
<dbReference type="PIRSF" id="PIRSF004846">
    <property type="entry name" value="ModA"/>
    <property type="match status" value="1"/>
</dbReference>
<keyword evidence="2 4" id="KW-0479">Metal-binding</keyword>
<reference evidence="5 6" key="1">
    <citation type="submission" date="2021-12" db="EMBL/GenBank/DDBJ databases">
        <title>Genome sequencing of bacteria with rrn-lacking chromosome and rrn-plasmid.</title>
        <authorList>
            <person name="Anda M."/>
            <person name="Iwasaki W."/>
        </authorList>
    </citation>
    <scope>NUCLEOTIDE SEQUENCE [LARGE SCALE GENOMIC DNA]</scope>
    <source>
        <strain evidence="5 6">NBRC 15940</strain>
    </source>
</reference>
<dbReference type="GO" id="GO:0015689">
    <property type="term" value="P:molybdate ion transport"/>
    <property type="evidence" value="ECO:0007669"/>
    <property type="project" value="InterPro"/>
</dbReference>
<dbReference type="RefSeq" id="WP_338238017.1">
    <property type="nucleotide sequence ID" value="NZ_BQKE01000002.1"/>
</dbReference>
<protein>
    <submittedName>
        <fullName evidence="5">Molybdate ABC transporter substrate-binding protein</fullName>
    </submittedName>
</protein>
<accession>A0AAN4W2I6</accession>
<dbReference type="NCBIfam" id="TIGR01256">
    <property type="entry name" value="modA"/>
    <property type="match status" value="1"/>
</dbReference>
<dbReference type="AlphaFoldDB" id="A0AAN4W2I6"/>
<evidence type="ECO:0000256" key="4">
    <source>
        <dbReference type="PIRSR" id="PIRSR004846-1"/>
    </source>
</evidence>
<comment type="similarity">
    <text evidence="1">Belongs to the bacterial solute-binding protein ModA family.</text>
</comment>
<organism evidence="5 6">
    <name type="scientific">Persicobacter diffluens</name>
    <dbReference type="NCBI Taxonomy" id="981"/>
    <lineage>
        <taxon>Bacteria</taxon>
        <taxon>Pseudomonadati</taxon>
        <taxon>Bacteroidota</taxon>
        <taxon>Cytophagia</taxon>
        <taxon>Cytophagales</taxon>
        <taxon>Persicobacteraceae</taxon>
        <taxon>Persicobacter</taxon>
    </lineage>
</organism>
<evidence type="ECO:0000256" key="1">
    <source>
        <dbReference type="ARBA" id="ARBA00009175"/>
    </source>
</evidence>
<dbReference type="PANTHER" id="PTHR30632">
    <property type="entry name" value="MOLYBDATE-BINDING PERIPLASMIC PROTEIN"/>
    <property type="match status" value="1"/>
</dbReference>
<keyword evidence="3" id="KW-0732">Signal</keyword>